<keyword evidence="1" id="KW-0012">Acyltransferase</keyword>
<proteinExistence type="predicted"/>
<evidence type="ECO:0000313" key="2">
    <source>
        <dbReference type="Proteomes" id="UP001240447"/>
    </source>
</evidence>
<sequence length="591" mass="62652">MRTPTFTTRPDLDGTFGMVASTHWLASSSAMAVLERGGNAADAAVAGGLVLQVVEPHLNGPGGDMALLLHHADADAPLALSGTGPAPAAATIERYADLGLDLVPGAGALAAAVPGQSDAWLLLLRDHGTWELSDVAAYALHYATRGFPVVPTIHRTIATVEDLFRQHWPTSAAQWLADGVPAAGAQLTNQPWARTLERLVAAGTGASREERIDAVRRTWAEGFVAEAINAFVRTPHRHSDGGTYAGLLTGSDLAAHRAHFEPAVVGTFRGHRIAKCGPWTQGISLLQTLGILDAASDEALDLTDPAALHLVVETIKLAMADRDGFLGDRDDVPVAALLDRDYLASRRVLITDDASFELRPGSPGGRTPYHPPLVESHLAPTDVAAGEPTVRRSGIMQGDTCHLDVVDRWGTMISATPSGGWLQSSPFIPEVGFALGTRLQQCWLDPAAPSALEPGRRPRMTLTPTLVLHDDEAVSALGTPGGDDQDQWQLLYLLRTLAGGMSPQEAIDAPMLSSAAFPNSFWPRAWNPGGLLVEDRFDVGVVADLERRGHRVTRSAPWSLGRLSAVTRDPATGRLGAAANPRGMQGYAVGR</sequence>
<dbReference type="GO" id="GO:0103068">
    <property type="term" value="F:leukotriene C4 gamma-glutamyl transferase activity"/>
    <property type="evidence" value="ECO:0007669"/>
    <property type="project" value="UniProtKB-EC"/>
</dbReference>
<dbReference type="Pfam" id="PF01019">
    <property type="entry name" value="G_glu_transpept"/>
    <property type="match status" value="1"/>
</dbReference>
<comment type="caution">
    <text evidence="1">The sequence shown here is derived from an EMBL/GenBank/DDBJ whole genome shotgun (WGS) entry which is preliminary data.</text>
</comment>
<gene>
    <name evidence="1" type="ORF">J2S59_001740</name>
</gene>
<reference evidence="1 2" key="1">
    <citation type="submission" date="2023-07" db="EMBL/GenBank/DDBJ databases">
        <title>Sequencing the genomes of 1000 actinobacteria strains.</title>
        <authorList>
            <person name="Klenk H.-P."/>
        </authorList>
    </citation>
    <scope>NUCLEOTIDE SEQUENCE [LARGE SCALE GENOMIC DNA]</scope>
    <source>
        <strain evidence="1 2">GD13</strain>
    </source>
</reference>
<keyword evidence="2" id="KW-1185">Reference proteome</keyword>
<dbReference type="SUPFAM" id="SSF56235">
    <property type="entry name" value="N-terminal nucleophile aminohydrolases (Ntn hydrolases)"/>
    <property type="match status" value="1"/>
</dbReference>
<dbReference type="PANTHER" id="PTHR43881">
    <property type="entry name" value="GAMMA-GLUTAMYLTRANSPEPTIDASE (AFU_ORTHOLOGUE AFUA_4G13580)"/>
    <property type="match status" value="1"/>
</dbReference>
<dbReference type="InterPro" id="IPR052896">
    <property type="entry name" value="GGT-like_enzyme"/>
</dbReference>
<dbReference type="RefSeq" id="WP_306825014.1">
    <property type="nucleotide sequence ID" value="NZ_JAUSQM010000001.1"/>
</dbReference>
<dbReference type="Gene3D" id="3.60.20.40">
    <property type="match status" value="1"/>
</dbReference>
<dbReference type="InterPro" id="IPR043137">
    <property type="entry name" value="GGT_ssub_C"/>
</dbReference>
<keyword evidence="1" id="KW-0808">Transferase</keyword>
<accession>A0ABT9NND5</accession>
<dbReference type="EMBL" id="JAUSQM010000001">
    <property type="protein sequence ID" value="MDP9821931.1"/>
    <property type="molecule type" value="Genomic_DNA"/>
</dbReference>
<dbReference type="InterPro" id="IPR029055">
    <property type="entry name" value="Ntn_hydrolases_N"/>
</dbReference>
<dbReference type="InterPro" id="IPR043138">
    <property type="entry name" value="GGT_lsub"/>
</dbReference>
<dbReference type="Proteomes" id="UP001240447">
    <property type="component" value="Unassembled WGS sequence"/>
</dbReference>
<dbReference type="PANTHER" id="PTHR43881:SF1">
    <property type="entry name" value="GAMMA-GLUTAMYLTRANSPEPTIDASE (AFU_ORTHOLOGUE AFUA_4G13580)"/>
    <property type="match status" value="1"/>
</dbReference>
<dbReference type="GO" id="GO:0036374">
    <property type="term" value="F:glutathione hydrolase activity"/>
    <property type="evidence" value="ECO:0007669"/>
    <property type="project" value="UniProtKB-EC"/>
</dbReference>
<protein>
    <submittedName>
        <fullName evidence="1">Gamma-glutamyltranspeptidase/glutathione hydrolase</fullName>
        <ecNumber evidence="1">2.3.2.2</ecNumber>
        <ecNumber evidence="1">3.4.19.13</ecNumber>
    </submittedName>
</protein>
<evidence type="ECO:0000313" key="1">
    <source>
        <dbReference type="EMBL" id="MDP9821931.1"/>
    </source>
</evidence>
<keyword evidence="1" id="KW-0378">Hydrolase</keyword>
<dbReference type="EC" id="3.4.19.13" evidence="1"/>
<organism evidence="1 2">
    <name type="scientific">Nocardioides massiliensis</name>
    <dbReference type="NCBI Taxonomy" id="1325935"/>
    <lineage>
        <taxon>Bacteria</taxon>
        <taxon>Bacillati</taxon>
        <taxon>Actinomycetota</taxon>
        <taxon>Actinomycetes</taxon>
        <taxon>Propionibacteriales</taxon>
        <taxon>Nocardioidaceae</taxon>
        <taxon>Nocardioides</taxon>
    </lineage>
</organism>
<dbReference type="Gene3D" id="1.10.246.130">
    <property type="match status" value="1"/>
</dbReference>
<dbReference type="PRINTS" id="PR01210">
    <property type="entry name" value="GGTRANSPTASE"/>
</dbReference>
<dbReference type="EC" id="2.3.2.2" evidence="1"/>
<name>A0ABT9NND5_9ACTN</name>